<feature type="transmembrane region" description="Helical" evidence="11">
    <location>
        <begin position="30"/>
        <end position="52"/>
    </location>
</feature>
<dbReference type="GO" id="GO:0016020">
    <property type="term" value="C:membrane"/>
    <property type="evidence" value="ECO:0007669"/>
    <property type="project" value="UniProtKB-SubCell"/>
</dbReference>
<keyword evidence="8 11" id="KW-0472">Membrane</keyword>
<dbReference type="GO" id="GO:0008137">
    <property type="term" value="F:NADH dehydrogenase (ubiquinone) activity"/>
    <property type="evidence" value="ECO:0007669"/>
    <property type="project" value="UniProtKB-EC"/>
</dbReference>
<comment type="subcellular location">
    <subcellularLocation>
        <location evidence="1">Membrane</location>
        <topology evidence="1">Multi-pass membrane protein</topology>
    </subcellularLocation>
</comment>
<feature type="transmembrane region" description="Helical" evidence="11">
    <location>
        <begin position="58"/>
        <end position="79"/>
    </location>
</feature>
<keyword evidence="7" id="KW-0520">NAD</keyword>
<evidence type="ECO:0000256" key="11">
    <source>
        <dbReference type="SAM" id="Phobius"/>
    </source>
</evidence>
<evidence type="ECO:0000256" key="10">
    <source>
        <dbReference type="ARBA" id="ARBA00049551"/>
    </source>
</evidence>
<keyword evidence="12" id="KW-0496">Mitochondrion</keyword>
<reference evidence="12" key="1">
    <citation type="submission" date="2021-11" db="EMBL/GenBank/DDBJ databases">
        <title>The mitochondrial genome of Agenocimbex maculatus.</title>
        <authorList>
            <person name="Niu G."/>
        </authorList>
    </citation>
    <scope>NUCLEOTIDE SEQUENCE</scope>
    <source>
        <strain evidence="12">CSCS-Hym-MC0048</strain>
    </source>
</reference>
<dbReference type="Pfam" id="PF00420">
    <property type="entry name" value="Oxidored_q2"/>
    <property type="match status" value="1"/>
</dbReference>
<comment type="catalytic activity">
    <reaction evidence="10">
        <text>a ubiquinone + NADH + 5 H(+)(in) = a ubiquinol + NAD(+) + 4 H(+)(out)</text>
        <dbReference type="Rhea" id="RHEA:29091"/>
        <dbReference type="Rhea" id="RHEA-COMP:9565"/>
        <dbReference type="Rhea" id="RHEA-COMP:9566"/>
        <dbReference type="ChEBI" id="CHEBI:15378"/>
        <dbReference type="ChEBI" id="CHEBI:16389"/>
        <dbReference type="ChEBI" id="CHEBI:17976"/>
        <dbReference type="ChEBI" id="CHEBI:57540"/>
        <dbReference type="ChEBI" id="CHEBI:57945"/>
        <dbReference type="EC" id="7.1.1.2"/>
    </reaction>
</comment>
<organism evidence="12">
    <name type="scientific">Agenocimbex maculatus</name>
    <dbReference type="NCBI Taxonomy" id="2507170"/>
    <lineage>
        <taxon>Eukaryota</taxon>
        <taxon>Metazoa</taxon>
        <taxon>Ecdysozoa</taxon>
        <taxon>Arthropoda</taxon>
        <taxon>Hexapoda</taxon>
        <taxon>Insecta</taxon>
        <taxon>Pterygota</taxon>
        <taxon>Neoptera</taxon>
        <taxon>Endopterygota</taxon>
        <taxon>Hymenoptera</taxon>
        <taxon>Tenthredinoidea</taxon>
        <taxon>Cimbicidae</taxon>
        <taxon>Agenocimbex</taxon>
    </lineage>
</organism>
<evidence type="ECO:0000256" key="8">
    <source>
        <dbReference type="ARBA" id="ARBA00023136"/>
    </source>
</evidence>
<accession>A0A977TJC0</accession>
<gene>
    <name evidence="12" type="primary">ND4L</name>
</gene>
<geneLocation type="mitochondrion" evidence="12"/>
<evidence type="ECO:0000256" key="4">
    <source>
        <dbReference type="ARBA" id="ARBA00022692"/>
    </source>
</evidence>
<dbReference type="Gene3D" id="1.10.287.3510">
    <property type="match status" value="1"/>
</dbReference>
<dbReference type="EMBL" id="OL549450">
    <property type="protein sequence ID" value="UXW64247.1"/>
    <property type="molecule type" value="Genomic_DNA"/>
</dbReference>
<evidence type="ECO:0000256" key="2">
    <source>
        <dbReference type="ARBA" id="ARBA00010519"/>
    </source>
</evidence>
<evidence type="ECO:0000256" key="1">
    <source>
        <dbReference type="ARBA" id="ARBA00004141"/>
    </source>
</evidence>
<keyword evidence="6 11" id="KW-1133">Transmembrane helix</keyword>
<comment type="similarity">
    <text evidence="2">Belongs to the complex I subunit 4L family.</text>
</comment>
<evidence type="ECO:0000256" key="3">
    <source>
        <dbReference type="ARBA" id="ARBA00016612"/>
    </source>
</evidence>
<proteinExistence type="inferred from homology"/>
<evidence type="ECO:0000313" key="12">
    <source>
        <dbReference type="EMBL" id="UXW64247.1"/>
    </source>
</evidence>
<keyword evidence="4 11" id="KW-0812">Transmembrane</keyword>
<evidence type="ECO:0000256" key="6">
    <source>
        <dbReference type="ARBA" id="ARBA00022989"/>
    </source>
</evidence>
<sequence length="97" mass="11573">MYMLNFLNLIYLIFFIGMLSFSIKRFHLLMILLSLEFIVMILFFLMIVFLNLYGMELYFSMIFLVFSVCESTLGLGILVSMIRFYGNDYFQVLNLLK</sequence>
<evidence type="ECO:0000256" key="9">
    <source>
        <dbReference type="ARBA" id="ARBA00031586"/>
    </source>
</evidence>
<dbReference type="InterPro" id="IPR039428">
    <property type="entry name" value="NUOK/Mnh_C1-like"/>
</dbReference>
<dbReference type="AlphaFoldDB" id="A0A977TJC0"/>
<name>A0A977TJC0_9HYME</name>
<evidence type="ECO:0000256" key="5">
    <source>
        <dbReference type="ARBA" id="ARBA00022967"/>
    </source>
</evidence>
<keyword evidence="5" id="KW-1278">Translocase</keyword>
<evidence type="ECO:0000256" key="7">
    <source>
        <dbReference type="ARBA" id="ARBA00023027"/>
    </source>
</evidence>
<protein>
    <recommendedName>
        <fullName evidence="3">NADH-ubiquinone oxidoreductase chain 4L</fullName>
    </recommendedName>
    <alternativeName>
        <fullName evidence="9">NADH dehydrogenase subunit 4L</fullName>
    </alternativeName>
</protein>
<feature type="transmembrane region" description="Helical" evidence="11">
    <location>
        <begin position="6"/>
        <end position="23"/>
    </location>
</feature>